<evidence type="ECO:0000256" key="6">
    <source>
        <dbReference type="ARBA" id="ARBA00022723"/>
    </source>
</evidence>
<keyword evidence="8" id="KW-0456">Lyase</keyword>
<comment type="cofactor">
    <cofactor evidence="1">
        <name>Zn(2+)</name>
        <dbReference type="ChEBI" id="CHEBI:29105"/>
    </cofactor>
</comment>
<evidence type="ECO:0000256" key="8">
    <source>
        <dbReference type="ARBA" id="ARBA00023239"/>
    </source>
</evidence>
<comment type="catalytic activity">
    <reaction evidence="10">
        <text>7,8-dihydroneopterin 3'-triphosphate + H2O = 6-carboxy-5,6,7,8-tetrahydropterin + triphosphate + acetaldehyde + 2 H(+)</text>
        <dbReference type="Rhea" id="RHEA:27966"/>
        <dbReference type="ChEBI" id="CHEBI:15343"/>
        <dbReference type="ChEBI" id="CHEBI:15377"/>
        <dbReference type="ChEBI" id="CHEBI:15378"/>
        <dbReference type="ChEBI" id="CHEBI:18036"/>
        <dbReference type="ChEBI" id="CHEBI:58462"/>
        <dbReference type="ChEBI" id="CHEBI:61032"/>
        <dbReference type="EC" id="4.1.2.50"/>
    </reaction>
</comment>
<dbReference type="Pfam" id="PF01242">
    <property type="entry name" value="PTPS"/>
    <property type="match status" value="1"/>
</dbReference>
<organism evidence="11 12">
    <name type="scientific">Kitasatospora xanthocidica</name>
    <dbReference type="NCBI Taxonomy" id="83382"/>
    <lineage>
        <taxon>Bacteria</taxon>
        <taxon>Bacillati</taxon>
        <taxon>Actinomycetota</taxon>
        <taxon>Actinomycetes</taxon>
        <taxon>Kitasatosporales</taxon>
        <taxon>Streptomycetaceae</taxon>
        <taxon>Kitasatospora</taxon>
    </lineage>
</organism>
<evidence type="ECO:0000256" key="9">
    <source>
        <dbReference type="ARBA" id="ARBA00031449"/>
    </source>
</evidence>
<keyword evidence="6" id="KW-0479">Metal-binding</keyword>
<reference evidence="11 12" key="1">
    <citation type="submission" date="2018-08" db="EMBL/GenBank/DDBJ databases">
        <title>Diversity &amp; Physiological Properties of Lignin-Decomposing Actinobacteria from Soil.</title>
        <authorList>
            <person name="Roh S.G."/>
            <person name="Kim S.B."/>
        </authorList>
    </citation>
    <scope>NUCLEOTIDE SEQUENCE [LARGE SCALE GENOMIC DNA]</scope>
    <source>
        <strain evidence="11 12">MMS17-GH009</strain>
    </source>
</reference>
<evidence type="ECO:0000313" key="11">
    <source>
        <dbReference type="EMBL" id="RGD62051.1"/>
    </source>
</evidence>
<evidence type="ECO:0000313" key="12">
    <source>
        <dbReference type="Proteomes" id="UP000263377"/>
    </source>
</evidence>
<dbReference type="AlphaFoldDB" id="A0A373A1W3"/>
<evidence type="ECO:0000256" key="10">
    <source>
        <dbReference type="ARBA" id="ARBA00048807"/>
    </source>
</evidence>
<proteinExistence type="inferred from homology"/>
<evidence type="ECO:0000256" key="1">
    <source>
        <dbReference type="ARBA" id="ARBA00001947"/>
    </source>
</evidence>
<dbReference type="UniPathway" id="UPA00391"/>
<name>A0A373A1W3_9ACTN</name>
<protein>
    <recommendedName>
        <fullName evidence="5">6-carboxy-5,6,7,8-tetrahydropterin synthase</fullName>
        <ecNumber evidence="4">4.1.2.50</ecNumber>
    </recommendedName>
    <alternativeName>
        <fullName evidence="9">Queuosine biosynthesis protein QueD</fullName>
    </alternativeName>
</protein>
<gene>
    <name evidence="11" type="ORF">DR950_33750</name>
</gene>
<dbReference type="GO" id="GO:0070497">
    <property type="term" value="F:6-carboxytetrahydropterin synthase activity"/>
    <property type="evidence" value="ECO:0007669"/>
    <property type="project" value="UniProtKB-EC"/>
</dbReference>
<keyword evidence="7" id="KW-0862">Zinc</keyword>
<dbReference type="EMBL" id="QVIG01000001">
    <property type="protein sequence ID" value="RGD62051.1"/>
    <property type="molecule type" value="Genomic_DNA"/>
</dbReference>
<evidence type="ECO:0000256" key="7">
    <source>
        <dbReference type="ARBA" id="ARBA00022833"/>
    </source>
</evidence>
<accession>A0A373A1W3</accession>
<keyword evidence="12" id="KW-1185">Reference proteome</keyword>
<dbReference type="PANTHER" id="PTHR12589">
    <property type="entry name" value="PYRUVOYL TETRAHYDROBIOPTERIN SYNTHASE"/>
    <property type="match status" value="1"/>
</dbReference>
<dbReference type="Proteomes" id="UP000263377">
    <property type="component" value="Unassembled WGS sequence"/>
</dbReference>
<dbReference type="Gene3D" id="3.30.479.10">
    <property type="entry name" value="6-pyruvoyl tetrahydropterin synthase/QueD"/>
    <property type="match status" value="1"/>
</dbReference>
<evidence type="ECO:0000256" key="2">
    <source>
        <dbReference type="ARBA" id="ARBA00005061"/>
    </source>
</evidence>
<comment type="similarity">
    <text evidence="3">Belongs to the PTPS family. QueD subfamily.</text>
</comment>
<dbReference type="PANTHER" id="PTHR12589:SF7">
    <property type="entry name" value="6-PYRUVOYL TETRAHYDROBIOPTERIN SYNTHASE"/>
    <property type="match status" value="1"/>
</dbReference>
<dbReference type="SUPFAM" id="SSF55620">
    <property type="entry name" value="Tetrahydrobiopterin biosynthesis enzymes-like"/>
    <property type="match status" value="1"/>
</dbReference>
<comment type="caution">
    <text evidence="11">The sequence shown here is derived from an EMBL/GenBank/DDBJ whole genome shotgun (WGS) entry which is preliminary data.</text>
</comment>
<evidence type="ECO:0000256" key="3">
    <source>
        <dbReference type="ARBA" id="ARBA00008900"/>
    </source>
</evidence>
<dbReference type="EC" id="4.1.2.50" evidence="4"/>
<sequence length="158" mass="16603">MSHAVTVRHNFETAHRLPHLAGKCENLHGHSWVVEVTVTAPVLAAGTVVEFGAFKRALRTWIDSFLDHGAMLGASDPLAPVLAGQGSKLFRFGADDPTEQEQHAAGLGWPSVEAVAELLGRVATEALHTLPRAAGAYVSHVGVSETAVNAASWTAVAP</sequence>
<dbReference type="InterPro" id="IPR007115">
    <property type="entry name" value="6-PTP_synth/QueD"/>
</dbReference>
<dbReference type="GO" id="GO:0046872">
    <property type="term" value="F:metal ion binding"/>
    <property type="evidence" value="ECO:0007669"/>
    <property type="project" value="UniProtKB-KW"/>
</dbReference>
<evidence type="ECO:0000256" key="5">
    <source>
        <dbReference type="ARBA" id="ARBA00018141"/>
    </source>
</evidence>
<dbReference type="InterPro" id="IPR038418">
    <property type="entry name" value="6-PTP_synth/QueD_sf"/>
</dbReference>
<comment type="pathway">
    <text evidence="2">Purine metabolism; 7-cyano-7-deazaguanine biosynthesis.</text>
</comment>
<dbReference type="RefSeq" id="WP_117490261.1">
    <property type="nucleotide sequence ID" value="NZ_QVIG01000001.1"/>
</dbReference>
<evidence type="ECO:0000256" key="4">
    <source>
        <dbReference type="ARBA" id="ARBA00012982"/>
    </source>
</evidence>